<dbReference type="SUPFAM" id="SSF47336">
    <property type="entry name" value="ACP-like"/>
    <property type="match status" value="2"/>
</dbReference>
<name>A0A9P5GN73_PENCR</name>
<dbReference type="InterPro" id="IPR023213">
    <property type="entry name" value="CAT-like_dom_sf"/>
</dbReference>
<organism evidence="6 7">
    <name type="scientific">Penicillium crustosum</name>
    <name type="common">Blue mold fungus</name>
    <dbReference type="NCBI Taxonomy" id="36656"/>
    <lineage>
        <taxon>Eukaryota</taxon>
        <taxon>Fungi</taxon>
        <taxon>Dikarya</taxon>
        <taxon>Ascomycota</taxon>
        <taxon>Pezizomycotina</taxon>
        <taxon>Eurotiomycetes</taxon>
        <taxon>Eurotiomycetidae</taxon>
        <taxon>Eurotiales</taxon>
        <taxon>Aspergillaceae</taxon>
        <taxon>Penicillium</taxon>
    </lineage>
</organism>
<dbReference type="InterPro" id="IPR045851">
    <property type="entry name" value="AMP-bd_C_sf"/>
</dbReference>
<dbReference type="Gene3D" id="3.40.50.12780">
    <property type="entry name" value="N-terminal domain of ligase-like"/>
    <property type="match status" value="3"/>
</dbReference>
<dbReference type="CDD" id="cd05918">
    <property type="entry name" value="A_NRPS_SidN3_like"/>
    <property type="match status" value="3"/>
</dbReference>
<dbReference type="GO" id="GO:0044550">
    <property type="term" value="P:secondary metabolite biosynthetic process"/>
    <property type="evidence" value="ECO:0007669"/>
    <property type="project" value="TreeGrafter"/>
</dbReference>
<evidence type="ECO:0000259" key="5">
    <source>
        <dbReference type="PROSITE" id="PS50075"/>
    </source>
</evidence>
<dbReference type="GO" id="GO:0005737">
    <property type="term" value="C:cytoplasm"/>
    <property type="evidence" value="ECO:0007669"/>
    <property type="project" value="TreeGrafter"/>
</dbReference>
<dbReference type="Gene3D" id="1.10.1200.10">
    <property type="entry name" value="ACP-like"/>
    <property type="match status" value="2"/>
</dbReference>
<reference evidence="6" key="1">
    <citation type="submission" date="2020-02" db="EMBL/GenBank/DDBJ databases">
        <authorList>
            <person name="Lichtner F.J."/>
        </authorList>
    </citation>
    <scope>NUCLEOTIDE SEQUENCE</scope>
    <source>
        <strain evidence="6">G10</strain>
    </source>
</reference>
<feature type="non-terminal residue" evidence="6">
    <location>
        <position position="2795"/>
    </location>
</feature>
<dbReference type="PANTHER" id="PTHR45527:SF1">
    <property type="entry name" value="FATTY ACID SYNTHASE"/>
    <property type="match status" value="1"/>
</dbReference>
<dbReference type="Gene3D" id="3.30.559.10">
    <property type="entry name" value="Chloramphenicol acetyltransferase-like domain"/>
    <property type="match status" value="2"/>
</dbReference>
<dbReference type="Gene3D" id="3.30.300.30">
    <property type="match status" value="2"/>
</dbReference>
<sequence>MASIIANEMSLDSMKAAAVEVTTVESTTGSSSASISESEVESSQSSDNDSPKRVQQQLEIFPVLPTSVYQPWASSHSVVQSVDISQSTRANAKASLLCAWAVLLGRYSALTTDVIFGVSSEASSSARALRVTWDAGMKSSTLFELVQNKIDNEDEAPFDTTLRTAVVISVNENQSIPQQHALVLTILYTTPTTIQVSARFDQNVLDARQVDRIVHQFSHVLLQLSQSQECTINDLDLCSPEDRIEISQWNPPIPAAADTTIHEMVQQTCRQRWNELAVQAWDGDLTYGEVDTASTKLAQHLRSKFHIGRGSCVPLTFDRSKFVPITQLAVLKAGAAYIGTEPSQPITRLEKIFTQVDAKCILSSPNWVSKMSGSVGKVIPINQDLLDSLPEQEEQLPVVDPQSTAVVIFTSGSTGTPKGIVMRHTDLASAIVAHSAGMKIPERTRILQFSSFNFDHSIYEIMTALIGGCIVCVPTEEQRMNDLAGVMREMRIQYLYATPTVAKLLTPSEVPDLDTLYLGGEAISQNLLDLWIADKRVIAGYGPTEAGMCGFSEFTAGDVASTIHVSQGGMNWVVDPNDYNKLVPIGTPGELLQEGPMVAAGYLNNPAATAQAFVDPPSFRQNSTSRFYKSGDLAQYNSDGTFKFIARIDTQVKIRGQRVELEEVEDHLQPLVLSDLAFCVDVVRLQGATSDALAVFLAPEEPRETNNVDEVSLAAQDDVSRWQKLTMRIESEMAQTLPVYMVPTVFIPLSTKFSLTASGKLDRKKLRVFAATLTPQDIAAFRTPQETLPISTAMEAQLCDIWRRVLGIAQLNDASANFFGLGGDSIAAIRMVSLCRAESLSLTVQAIFANPILSDMALVVEIPDGSRGLDLEAFALVDNHLDELRECASRQCDIQPDTIQDIFPASPLQQGLIALSVKTPGLYLVQKIFKLINIDVDQMMRAWNTVAQRSAPCLSTRIFEDESADLWQAIVKEDLQWTTVTEDVESYLQRDLEIPMSLGAPLSRFTLVHDPTTGPVLALTIHHAVHDAWSLDLLLRDFDRAYHNEAVESSPNFAGLIAHLQQIDANAMRDGWQQQLDAAPLTPFPEIPRGYIPKPNAFVDLQFELPTVHDTTESGIPAAIKVRAAWALLLASFVGSDDVVFANTSNGRGAPVSGIEEMKAPTIATFPVRVKLQRDQTLRTFLQDLQVQSAALLELEHYGMQNIRSLSEDARIACDVQSLLLVEYDSEEAHSRLLQETRRRTGVAFHSFAFGLRCTIANQKDVTLEVNWDETCLSYERVQLILNQLQHVVERVFSISPSTRVKDIDLVGAADLATLAQWNAISPVKQSECLHRRFEQIACMYPSNIAVDSWDGRLTYRELDVKSTRLAQLLIQQEGLREGEPVLISFEKSMWTVVVLLAVMKAGGACVMLDPTVPKERLQRVMQKTQARTLIASPLQMEALRPIGYSLVTVSAEEMAILENDHASTPNIDSTHGSPESLAFVVFTSGTTGEPKGIEISHEAACSSIEAIASVMEIGTASRVVQFAPYAFDAFFGEVFAMLLRGGCLCCITDEERNNNLSKSLQALNVNCAFLTPTVGASLEPAELPQLDFLAMGGERMTEECTRKWGERSLMNVYGPAETTIMCSAFRGITSSDDVSNIGRSVGARLWIAKKADFNQLVPIGTVGEILVEGPTLAKGYLDDEVKTRLAFVKDPRWTLDGPLAPLFEGSERRFYRTGDMARYNTDGTLQIMGRDDLQVKIRGQRVELAEVESHLQRNLPAGVQVAADAIKTNENQNDAAIIGFIVLDSVDADHPMIATSSEARRELKSLTEGLDGKLSMSLPPYMVPSIFLPLTRLPHTATNKIDRSRLRQLASALSRNELISFSRAGTSHAPPSTPGEKRMHALWAQVLGLRPDEIFVQDNFFRLGGDSISAMKLVTRATATNWRFQVLDVFRNPILADLARVAQDVDHQEQEVLKPFQLLQLTGESIETTLDRASEILGVPVHDIQDIYPSTPLQNALMALSAKEPGTYFGQMVIKLPRTMDLDLWRKAWMTIYDRTPMLRTSVFHAPSGGLMQAVVRYDEHWGAEADLQDYLWRDKRAPIAVGEPLVRYALIEDPTGRGNPHFVLSMHRAAYDEWCLLRMVEDLEKAFSSFSLDPVVGYNTFVKSFLETDNGPLEQYWKSQMQDAPTMAFPRLPDISYRPAANSHFTTNIPLAARQCDYTTSTFIRSAWALLLARYADDTDDVVFGASLNGRSAPVEGIQAVFGPTTAVVPVRVQINKQSQTVDGFLRQIHEQAQEMMAFEQYGIYNISKLSEQIKSACDFQTLLMIQTEAESGPAATGGKLDMQVVSNSFAGPFHTFSMSLDVVIAADKCRVTIEYDANLIAAEEIERLSAQLQQVFELLHDPALADTKLSDLDFVSSGDIAQLALWNTTPPAPQDDLVHATFQRRASLQPDAPAVRSWEGELTYAQLDIQSSAIVPELIERGILPGMKVPLLFEKSIYTVVTMLALLKAGATCVSLDPAHPLERLQGLVKDVDATLVLSSRRWSEKALSLSGSTFTVDAESISEAEIKHPTSSTMVSDTVKSTDAAFILFTSGSTGKPKGILISHSAFTSSIVGHGETLRYGGPGSCNLQFTAYTSDVSIGEIFTSLSVGACVCIPSDAERMNGLAEAMERMHVNWAFLTPSVASLLHPADVPSLKTLLFGGETATVENVKTWAPAVYLINSFGPAECSIWTHCSPGISPSASGHNIGFALGCNTWITDPVNHNKLAPIGTIGELVVEGPNVADGYLNEPVKTAAAFINAPAWFPRVANRPA</sequence>
<dbReference type="InterPro" id="IPR042099">
    <property type="entry name" value="ANL_N_sf"/>
</dbReference>
<dbReference type="FunFam" id="3.30.300.30:FF:000015">
    <property type="entry name" value="Nonribosomal peptide synthase SidD"/>
    <property type="match status" value="2"/>
</dbReference>
<dbReference type="InterPro" id="IPR006162">
    <property type="entry name" value="Ppantetheine_attach_site"/>
</dbReference>
<dbReference type="GO" id="GO:0043041">
    <property type="term" value="P:amino acid activation for nonribosomal peptide biosynthetic process"/>
    <property type="evidence" value="ECO:0007669"/>
    <property type="project" value="TreeGrafter"/>
</dbReference>
<dbReference type="GO" id="GO:0016874">
    <property type="term" value="F:ligase activity"/>
    <property type="evidence" value="ECO:0007669"/>
    <property type="project" value="UniProtKB-KW"/>
</dbReference>
<evidence type="ECO:0000256" key="3">
    <source>
        <dbReference type="ARBA" id="ARBA00022598"/>
    </source>
</evidence>
<dbReference type="FunFam" id="3.30.559.30:FF:000003">
    <property type="entry name" value="Nonribosomal peptide synthase SidD"/>
    <property type="match status" value="2"/>
</dbReference>
<dbReference type="InterPro" id="IPR009081">
    <property type="entry name" value="PP-bd_ACP"/>
</dbReference>
<dbReference type="InterPro" id="IPR010071">
    <property type="entry name" value="AA_adenyl_dom"/>
</dbReference>
<dbReference type="FunFam" id="1.10.1200.10:FF:000005">
    <property type="entry name" value="Nonribosomal peptide synthetase 1"/>
    <property type="match status" value="1"/>
</dbReference>
<dbReference type="Pfam" id="PF00550">
    <property type="entry name" value="PP-binding"/>
    <property type="match status" value="2"/>
</dbReference>
<feature type="domain" description="Carrier" evidence="5">
    <location>
        <begin position="1871"/>
        <end position="1947"/>
    </location>
</feature>
<dbReference type="NCBIfam" id="TIGR01733">
    <property type="entry name" value="AA-adenyl-dom"/>
    <property type="match status" value="2"/>
</dbReference>
<dbReference type="NCBIfam" id="NF003417">
    <property type="entry name" value="PRK04813.1"/>
    <property type="match status" value="3"/>
</dbReference>
<dbReference type="SUPFAM" id="SSF56801">
    <property type="entry name" value="Acetyl-CoA synthetase-like"/>
    <property type="match status" value="3"/>
</dbReference>
<dbReference type="PROSITE" id="PS50075">
    <property type="entry name" value="CARRIER"/>
    <property type="match status" value="2"/>
</dbReference>
<evidence type="ECO:0000256" key="1">
    <source>
        <dbReference type="ARBA" id="ARBA00022450"/>
    </source>
</evidence>
<comment type="caution">
    <text evidence="6">The sequence shown here is derived from an EMBL/GenBank/DDBJ whole genome shotgun (WGS) entry which is preliminary data.</text>
</comment>
<dbReference type="InterPro" id="IPR000873">
    <property type="entry name" value="AMP-dep_synth/lig_dom"/>
</dbReference>
<protein>
    <recommendedName>
        <fullName evidence="5">Carrier domain-containing protein</fullName>
    </recommendedName>
</protein>
<feature type="compositionally biased region" description="Low complexity" evidence="4">
    <location>
        <begin position="25"/>
        <end position="46"/>
    </location>
</feature>
<dbReference type="PANTHER" id="PTHR45527">
    <property type="entry name" value="NONRIBOSOMAL PEPTIDE SYNTHETASE"/>
    <property type="match status" value="1"/>
</dbReference>
<dbReference type="Proteomes" id="UP000701341">
    <property type="component" value="Unassembled WGS sequence"/>
</dbReference>
<keyword evidence="7" id="KW-1185">Reference proteome</keyword>
<evidence type="ECO:0000256" key="2">
    <source>
        <dbReference type="ARBA" id="ARBA00022553"/>
    </source>
</evidence>
<keyword evidence="2" id="KW-0597">Phosphoprotein</keyword>
<dbReference type="CDD" id="cd19545">
    <property type="entry name" value="FUM14_C_NRPS-like"/>
    <property type="match status" value="2"/>
</dbReference>
<proteinExistence type="predicted"/>
<feature type="region of interest" description="Disordered" evidence="4">
    <location>
        <begin position="25"/>
        <end position="54"/>
    </location>
</feature>
<dbReference type="SUPFAM" id="SSF52777">
    <property type="entry name" value="CoA-dependent acyltransferases"/>
    <property type="match status" value="5"/>
</dbReference>
<dbReference type="InterPro" id="IPR036736">
    <property type="entry name" value="ACP-like_sf"/>
</dbReference>
<dbReference type="Gene3D" id="3.30.559.30">
    <property type="entry name" value="Nonribosomal peptide synthetase, condensation domain"/>
    <property type="match status" value="3"/>
</dbReference>
<dbReference type="PROSITE" id="PS00455">
    <property type="entry name" value="AMP_BINDING"/>
    <property type="match status" value="3"/>
</dbReference>
<dbReference type="InterPro" id="IPR020845">
    <property type="entry name" value="AMP-binding_CS"/>
</dbReference>
<evidence type="ECO:0000256" key="4">
    <source>
        <dbReference type="SAM" id="MobiDB-lite"/>
    </source>
</evidence>
<feature type="domain" description="Carrier" evidence="5">
    <location>
        <begin position="789"/>
        <end position="864"/>
    </location>
</feature>
<evidence type="ECO:0000313" key="7">
    <source>
        <dbReference type="Proteomes" id="UP000701341"/>
    </source>
</evidence>
<dbReference type="PROSITE" id="PS00012">
    <property type="entry name" value="PHOSPHOPANTETHEINE"/>
    <property type="match status" value="1"/>
</dbReference>
<gene>
    <name evidence="6" type="ORF">PCG10_005243</name>
</gene>
<keyword evidence="3" id="KW-0436">Ligase</keyword>
<keyword evidence="1" id="KW-0596">Phosphopantetheine</keyword>
<evidence type="ECO:0000313" key="6">
    <source>
        <dbReference type="EMBL" id="KAF7525123.1"/>
    </source>
</evidence>
<dbReference type="EMBL" id="JAAOZQ010000031">
    <property type="protein sequence ID" value="KAF7525123.1"/>
    <property type="molecule type" value="Genomic_DNA"/>
</dbReference>
<dbReference type="InterPro" id="IPR001242">
    <property type="entry name" value="Condensation_dom"/>
</dbReference>
<dbReference type="GO" id="GO:0031177">
    <property type="term" value="F:phosphopantetheine binding"/>
    <property type="evidence" value="ECO:0007669"/>
    <property type="project" value="TreeGrafter"/>
</dbReference>
<accession>A0A9P5GN73</accession>
<dbReference type="Pfam" id="PF00668">
    <property type="entry name" value="Condensation"/>
    <property type="match status" value="2"/>
</dbReference>
<dbReference type="Pfam" id="PF00501">
    <property type="entry name" value="AMP-binding"/>
    <property type="match status" value="3"/>
</dbReference>